<organism evidence="8 9">
    <name type="scientific">Microbacterium resistens</name>
    <dbReference type="NCBI Taxonomy" id="156977"/>
    <lineage>
        <taxon>Bacteria</taxon>
        <taxon>Bacillati</taxon>
        <taxon>Actinomycetota</taxon>
        <taxon>Actinomycetes</taxon>
        <taxon>Micrococcales</taxon>
        <taxon>Microbacteriaceae</taxon>
        <taxon>Microbacterium</taxon>
    </lineage>
</organism>
<dbReference type="InterPro" id="IPR036881">
    <property type="entry name" value="Glyco_hydro_3_C_sf"/>
</dbReference>
<evidence type="ECO:0000256" key="3">
    <source>
        <dbReference type="ARBA" id="ARBA00012744"/>
    </source>
</evidence>
<keyword evidence="4" id="KW-0732">Signal</keyword>
<evidence type="ECO:0000256" key="4">
    <source>
        <dbReference type="ARBA" id="ARBA00022729"/>
    </source>
</evidence>
<reference evidence="8 9" key="1">
    <citation type="submission" date="2023-07" db="EMBL/GenBank/DDBJ databases">
        <title>Sorghum-associated microbial communities from plants grown in Nebraska, USA.</title>
        <authorList>
            <person name="Schachtman D."/>
        </authorList>
    </citation>
    <scope>NUCLEOTIDE SEQUENCE [LARGE SCALE GENOMIC DNA]</scope>
    <source>
        <strain evidence="8 9">2980</strain>
    </source>
</reference>
<dbReference type="PANTHER" id="PTHR30620:SF16">
    <property type="entry name" value="LYSOSOMAL BETA GLUCOSIDASE"/>
    <property type="match status" value="1"/>
</dbReference>
<dbReference type="Pfam" id="PF00933">
    <property type="entry name" value="Glyco_hydro_3"/>
    <property type="match status" value="1"/>
</dbReference>
<dbReference type="InterPro" id="IPR036962">
    <property type="entry name" value="Glyco_hydro_3_N_sf"/>
</dbReference>
<dbReference type="SUPFAM" id="SSF51445">
    <property type="entry name" value="(Trans)glycosidases"/>
    <property type="match status" value="1"/>
</dbReference>
<dbReference type="InterPro" id="IPR017853">
    <property type="entry name" value="GH"/>
</dbReference>
<dbReference type="PRINTS" id="PR00133">
    <property type="entry name" value="GLHYDRLASE3"/>
</dbReference>
<evidence type="ECO:0000259" key="7">
    <source>
        <dbReference type="Pfam" id="PF00933"/>
    </source>
</evidence>
<evidence type="ECO:0000256" key="6">
    <source>
        <dbReference type="ARBA" id="ARBA00023295"/>
    </source>
</evidence>
<proteinExistence type="inferred from homology"/>
<dbReference type="GO" id="GO:0008422">
    <property type="term" value="F:beta-glucosidase activity"/>
    <property type="evidence" value="ECO:0007669"/>
    <property type="project" value="UniProtKB-EC"/>
</dbReference>
<accession>A0ABU1SGZ2</accession>
<evidence type="ECO:0000313" key="8">
    <source>
        <dbReference type="EMBL" id="MDR6868132.1"/>
    </source>
</evidence>
<comment type="caution">
    <text evidence="8">The sequence shown here is derived from an EMBL/GenBank/DDBJ whole genome shotgun (WGS) entry which is preliminary data.</text>
</comment>
<evidence type="ECO:0000256" key="5">
    <source>
        <dbReference type="ARBA" id="ARBA00022801"/>
    </source>
</evidence>
<gene>
    <name evidence="8" type="ORF">J2Y69_002743</name>
</gene>
<sequence length="592" mass="63503">MSHQIPDETRARVDALIGGMTLAEKAGALLAARVTMNPDGTLWEGTPEQSPFGFVPTTEMILERHIGHLGLMNIPSVEALAGWGERIRELTARTRLRVPVSVGADPTHGRDRNVQVGQAGAGFSRITEPIGLAATWDASLVEEVATMMARELRAAGIHIAVHPMADLATEPRWARVAGTFGEDPQHAAETIRAFVRGLQSGGAEERVLATAKHFPGGGPQRDGFDAHFERGANTVYPGGRFEDHLAPFAAAIDEGVAMMMPGYAAPVGAPHEEVGFAFQRSVITGLLRERLGFDGVVVTDFNIVTGMALPRLGVELPVRAWGLLDVEPVERVGMLFAAGVDQLGGESDPQLILDAVDRGLVTEQRLDESVRRVLGDKARLGLLDDPAAGTVEPARIHERVHTAEHVSLARRAQRASIVAVHGTPVTVAPQTRVYSEGVDRDVLARYATPVETVEEAEIAVLRIDAPYEKRPAQSLESGFHEGSLEFPADEVDRIVGIAGRIPTLVDVFLDRAAVLTPFRESGIVALTGTFGVDDDLLLDAMTGRAETTGRLPFDLPRSDAAVIAAREDVPFDTADPLFRFGHGLSWGGSAEE</sequence>
<evidence type="ECO:0000313" key="9">
    <source>
        <dbReference type="Proteomes" id="UP001259347"/>
    </source>
</evidence>
<comment type="catalytic activity">
    <reaction evidence="1">
        <text>Hydrolysis of terminal, non-reducing beta-D-glucosyl residues with release of beta-D-glucose.</text>
        <dbReference type="EC" id="3.2.1.21"/>
    </reaction>
</comment>
<keyword evidence="5 8" id="KW-0378">Hydrolase</keyword>
<keyword evidence="6 8" id="KW-0326">Glycosidase</keyword>
<dbReference type="EC" id="3.2.1.21" evidence="3"/>
<comment type="similarity">
    <text evidence="2">Belongs to the glycosyl hydrolase 3 family.</text>
</comment>
<dbReference type="Gene3D" id="3.40.50.1700">
    <property type="entry name" value="Glycoside hydrolase family 3 C-terminal domain"/>
    <property type="match status" value="1"/>
</dbReference>
<name>A0ABU1SGZ2_9MICO</name>
<dbReference type="EMBL" id="JAVDUM010000012">
    <property type="protein sequence ID" value="MDR6868132.1"/>
    <property type="molecule type" value="Genomic_DNA"/>
</dbReference>
<keyword evidence="9" id="KW-1185">Reference proteome</keyword>
<dbReference type="Gene3D" id="3.20.20.300">
    <property type="entry name" value="Glycoside hydrolase, family 3, N-terminal domain"/>
    <property type="match status" value="1"/>
</dbReference>
<feature type="domain" description="Glycoside hydrolase family 3 N-terminal" evidence="7">
    <location>
        <begin position="57"/>
        <end position="374"/>
    </location>
</feature>
<dbReference type="Proteomes" id="UP001259347">
    <property type="component" value="Unassembled WGS sequence"/>
</dbReference>
<dbReference type="InterPro" id="IPR001764">
    <property type="entry name" value="Glyco_hydro_3_N"/>
</dbReference>
<evidence type="ECO:0000256" key="2">
    <source>
        <dbReference type="ARBA" id="ARBA00005336"/>
    </source>
</evidence>
<evidence type="ECO:0000256" key="1">
    <source>
        <dbReference type="ARBA" id="ARBA00000448"/>
    </source>
</evidence>
<protein>
    <recommendedName>
        <fullName evidence="3">beta-glucosidase</fullName>
        <ecNumber evidence="3">3.2.1.21</ecNumber>
    </recommendedName>
</protein>
<dbReference type="RefSeq" id="WP_310021647.1">
    <property type="nucleotide sequence ID" value="NZ_JAVDUM010000012.1"/>
</dbReference>
<dbReference type="InterPro" id="IPR051915">
    <property type="entry name" value="Cellulose_Degrad_GH3"/>
</dbReference>
<dbReference type="SUPFAM" id="SSF52279">
    <property type="entry name" value="Beta-D-glucan exohydrolase, C-terminal domain"/>
    <property type="match status" value="1"/>
</dbReference>
<dbReference type="PANTHER" id="PTHR30620">
    <property type="entry name" value="PERIPLASMIC BETA-GLUCOSIDASE-RELATED"/>
    <property type="match status" value="1"/>
</dbReference>